<evidence type="ECO:0000256" key="7">
    <source>
        <dbReference type="SAM" id="MobiDB-lite"/>
    </source>
</evidence>
<feature type="compositionally biased region" description="Polar residues" evidence="7">
    <location>
        <begin position="597"/>
        <end position="610"/>
    </location>
</feature>
<name>A0A3R7Y9N0_APHAT</name>
<feature type="domain" description="Myosin motor" evidence="8">
    <location>
        <begin position="70"/>
        <end position="762"/>
    </location>
</feature>
<accession>A0A3R7Y9N0</accession>
<dbReference type="InterPro" id="IPR001609">
    <property type="entry name" value="Myosin_head_motor_dom-like"/>
</dbReference>
<organism evidence="9 10">
    <name type="scientific">Aphanomyces astaci</name>
    <name type="common">Crayfish plague agent</name>
    <dbReference type="NCBI Taxonomy" id="112090"/>
    <lineage>
        <taxon>Eukaryota</taxon>
        <taxon>Sar</taxon>
        <taxon>Stramenopiles</taxon>
        <taxon>Oomycota</taxon>
        <taxon>Saprolegniomycetes</taxon>
        <taxon>Saprolegniales</taxon>
        <taxon>Verrucalvaceae</taxon>
        <taxon>Aphanomyces</taxon>
    </lineage>
</organism>
<dbReference type="AlphaFoldDB" id="A0A3R7Y9N0"/>
<keyword evidence="10" id="KW-1185">Reference proteome</keyword>
<dbReference type="PRINTS" id="PR00193">
    <property type="entry name" value="MYOSINHEAVY"/>
</dbReference>
<evidence type="ECO:0000256" key="5">
    <source>
        <dbReference type="ARBA" id="ARBA00023203"/>
    </source>
</evidence>
<evidence type="ECO:0000313" key="9">
    <source>
        <dbReference type="EMBL" id="RQM24270.1"/>
    </source>
</evidence>
<dbReference type="VEuPathDB" id="FungiDB:H257_00338"/>
<dbReference type="InterPro" id="IPR036961">
    <property type="entry name" value="Kinesin_motor_dom_sf"/>
</dbReference>
<feature type="binding site" evidence="6">
    <location>
        <begin position="162"/>
        <end position="169"/>
    </location>
    <ligand>
        <name>ATP</name>
        <dbReference type="ChEBI" id="CHEBI:30616"/>
    </ligand>
</feature>
<feature type="compositionally biased region" description="Low complexity" evidence="7">
    <location>
        <begin position="611"/>
        <end position="625"/>
    </location>
</feature>
<dbReference type="PANTHER" id="PTHR13140:SF845">
    <property type="entry name" value="MYOSIN-LIKE PROTEIN"/>
    <property type="match status" value="1"/>
</dbReference>
<comment type="similarity">
    <text evidence="6">Belongs to the TRAFAC class myosin-kinesin ATPase superfamily. Myosin family.</text>
</comment>
<feature type="region of interest" description="Disordered" evidence="7">
    <location>
        <begin position="597"/>
        <end position="625"/>
    </location>
</feature>
<keyword evidence="2 6" id="KW-0067">ATP-binding</keyword>
<dbReference type="GO" id="GO:0005524">
    <property type="term" value="F:ATP binding"/>
    <property type="evidence" value="ECO:0007669"/>
    <property type="project" value="UniProtKB-UniRule"/>
</dbReference>
<evidence type="ECO:0000256" key="3">
    <source>
        <dbReference type="ARBA" id="ARBA00023123"/>
    </source>
</evidence>
<dbReference type="GO" id="GO:0000146">
    <property type="term" value="F:microfilament motor activity"/>
    <property type="evidence" value="ECO:0007669"/>
    <property type="project" value="TreeGrafter"/>
</dbReference>
<protein>
    <recommendedName>
        <fullName evidence="8">Myosin motor domain-containing protein</fullName>
    </recommendedName>
</protein>
<dbReference type="GO" id="GO:0005737">
    <property type="term" value="C:cytoplasm"/>
    <property type="evidence" value="ECO:0007669"/>
    <property type="project" value="TreeGrafter"/>
</dbReference>
<sequence length="920" mass="102949">MGDQALRVGDLYWTQREPNEWVLVQMCDVDEAAASATAALVDEATGGPVVGSEPFTLSTIACAVRPANPLFTADMTALRYLHEASLVKNLHDRWIADERQPYTSMSNVLIAVNPLRYLTSVDKSMYVRQSLDMSPPHPFHVAENAYRQLRSVRQNQSIVISGESGSGKTETSKIILDFLTDRSGLGSMSSGADNAHEHALGDRLMKTIPILESFGNAKTHRNHNSSRFGKYMRLQFSPDVIDLSSTALRLTGASIDTYLLETSRVVLPPSGERNFHVLYELLRSGDAKLLNDLKLIPNPYATGAHYDDIDGWIDKYQYLNQSGCTSSPLLDDRGNFGKLVQALKYVNIDATDLFRVVSGLLHLGNVQFGEEETCEGTTAAVHPDDMAGGAVAVAAEMLGLEPTSLVNAILTKKFSRQTQGRPGMLQREASVHFKKKDTRQASYSRDTIAKVIYEQDELPYIGVLDIFGFEDFEPQNRNSLEQLMINYANETLQSLFNQCILKAEQELYTSEHIWAPQQTSVVFPFASRNMGSRDTSRFVQPHPKDMHHTFCIRHYAGVVRYRIDSFLDKNSNVTSRQFHDLLASSTLAILHTTSASSQTPSRITSDSSLGSMTRSPTPSTKKTSGSMSYLFSMQMRTLTSELNSTRSNFIRCIKPNAAMDARVFDRRSVLDQLRSSGTIQACQVLQVGLPTRVSYVDVASIYTTLLGADFMFDWFHASDRVFTQALCHVLGFPADAYRLGDSRLFFKTGVSSPSTMTPDTLKAALTHYMAKRRWVSAATKVAVCRYVQLAYVDVQRKRHVIVLQCWFRQHLACRLVATERTQRRVANMWGRLVHKSGVQRAFDGAQEDKLALLEALLSQQRAVPSGCKWLLQWLGPMQRTMYVQKLGRAACVGYLAKRVFVAMFETVRERRACVQIQAQV</sequence>
<dbReference type="Proteomes" id="UP000284702">
    <property type="component" value="Unassembled WGS sequence"/>
</dbReference>
<feature type="region of interest" description="Actin-binding" evidence="6">
    <location>
        <begin position="635"/>
        <end position="657"/>
    </location>
</feature>
<dbReference type="PANTHER" id="PTHR13140">
    <property type="entry name" value="MYOSIN"/>
    <property type="match status" value="1"/>
</dbReference>
<dbReference type="GO" id="GO:0016459">
    <property type="term" value="C:myosin complex"/>
    <property type="evidence" value="ECO:0007669"/>
    <property type="project" value="UniProtKB-KW"/>
</dbReference>
<dbReference type="GO" id="GO:0016020">
    <property type="term" value="C:membrane"/>
    <property type="evidence" value="ECO:0007669"/>
    <property type="project" value="TreeGrafter"/>
</dbReference>
<proteinExistence type="inferred from homology"/>
<dbReference type="SUPFAM" id="SSF52540">
    <property type="entry name" value="P-loop containing nucleoside triphosphate hydrolases"/>
    <property type="match status" value="1"/>
</dbReference>
<evidence type="ECO:0000313" key="10">
    <source>
        <dbReference type="Proteomes" id="UP000284702"/>
    </source>
</evidence>
<dbReference type="InterPro" id="IPR027417">
    <property type="entry name" value="P-loop_NTPase"/>
</dbReference>
<dbReference type="Gene3D" id="1.10.10.820">
    <property type="match status" value="1"/>
</dbReference>
<dbReference type="Gene3D" id="3.40.850.10">
    <property type="entry name" value="Kinesin motor domain"/>
    <property type="match status" value="1"/>
</dbReference>
<keyword evidence="5 6" id="KW-0009">Actin-binding</keyword>
<dbReference type="EMBL" id="MZMZ02002750">
    <property type="protein sequence ID" value="RQM24270.1"/>
    <property type="molecule type" value="Genomic_DNA"/>
</dbReference>
<dbReference type="Gene3D" id="1.20.58.530">
    <property type="match status" value="1"/>
</dbReference>
<dbReference type="PROSITE" id="PS51456">
    <property type="entry name" value="MYOSIN_MOTOR"/>
    <property type="match status" value="1"/>
</dbReference>
<dbReference type="Pfam" id="PF00063">
    <property type="entry name" value="Myosin_head"/>
    <property type="match status" value="2"/>
</dbReference>
<evidence type="ECO:0000259" key="8">
    <source>
        <dbReference type="PROSITE" id="PS51456"/>
    </source>
</evidence>
<dbReference type="GO" id="GO:0051015">
    <property type="term" value="F:actin filament binding"/>
    <property type="evidence" value="ECO:0007669"/>
    <property type="project" value="TreeGrafter"/>
</dbReference>
<gene>
    <name evidence="9" type="ORF">B5M09_005249</name>
</gene>
<reference evidence="9" key="1">
    <citation type="submission" date="2018-07" db="EMBL/GenBank/DDBJ databases">
        <title>Annotation of Aphanomyces astaci genome assembly.</title>
        <authorList>
            <person name="Studholme D.J."/>
        </authorList>
    </citation>
    <scope>NUCLEOTIDE SEQUENCE [LARGE SCALE GENOMIC DNA]</scope>
    <source>
        <strain evidence="9">Pc</strain>
    </source>
</reference>
<dbReference type="GO" id="GO:0007015">
    <property type="term" value="P:actin filament organization"/>
    <property type="evidence" value="ECO:0007669"/>
    <property type="project" value="TreeGrafter"/>
</dbReference>
<evidence type="ECO:0000256" key="6">
    <source>
        <dbReference type="PROSITE-ProRule" id="PRU00782"/>
    </source>
</evidence>
<keyword evidence="4 6" id="KW-0505">Motor protein</keyword>
<evidence type="ECO:0000256" key="2">
    <source>
        <dbReference type="ARBA" id="ARBA00022840"/>
    </source>
</evidence>
<keyword evidence="1 6" id="KW-0547">Nucleotide-binding</keyword>
<dbReference type="Gene3D" id="1.20.5.4820">
    <property type="match status" value="1"/>
</dbReference>
<keyword evidence="3 6" id="KW-0518">Myosin</keyword>
<comment type="caution">
    <text evidence="9">The sequence shown here is derived from an EMBL/GenBank/DDBJ whole genome shotgun (WGS) entry which is preliminary data.</text>
</comment>
<dbReference type="Gene3D" id="1.20.120.720">
    <property type="entry name" value="Myosin VI head, motor domain, U50 subdomain"/>
    <property type="match status" value="1"/>
</dbReference>
<dbReference type="SMART" id="SM00242">
    <property type="entry name" value="MYSc"/>
    <property type="match status" value="1"/>
</dbReference>
<evidence type="ECO:0000256" key="1">
    <source>
        <dbReference type="ARBA" id="ARBA00022741"/>
    </source>
</evidence>
<evidence type="ECO:0000256" key="4">
    <source>
        <dbReference type="ARBA" id="ARBA00023175"/>
    </source>
</evidence>